<protein>
    <submittedName>
        <fullName evidence="1">Uncharacterized protein</fullName>
    </submittedName>
</protein>
<name>A0A0F9PJS5_9ZZZZ</name>
<proteinExistence type="predicted"/>
<comment type="caution">
    <text evidence="1">The sequence shown here is derived from an EMBL/GenBank/DDBJ whole genome shotgun (WGS) entry which is preliminary data.</text>
</comment>
<accession>A0A0F9PJS5</accession>
<gene>
    <name evidence="1" type="ORF">LCGC14_0817350</name>
</gene>
<sequence>MLRVRGISKQMRYNKADKILLLCSWLSKNFPIGENVHVYLKKSLRKHTIITEYAEEGISGKEGGEILGLAKEHVGNKVSHYRPIKQIFVLGKLALYPLEEVLKHEWVHHRRSLEGLHDDQFWLELGRVYREQQRWWNSDDYNDKDLGYPISNKISLHIDEDLSIKLSRDWPIETRAAVATESGKG</sequence>
<evidence type="ECO:0000313" key="1">
    <source>
        <dbReference type="EMBL" id="KKN32080.1"/>
    </source>
</evidence>
<dbReference type="AlphaFoldDB" id="A0A0F9PJS5"/>
<organism evidence="1">
    <name type="scientific">marine sediment metagenome</name>
    <dbReference type="NCBI Taxonomy" id="412755"/>
    <lineage>
        <taxon>unclassified sequences</taxon>
        <taxon>metagenomes</taxon>
        <taxon>ecological metagenomes</taxon>
    </lineage>
</organism>
<reference evidence="1" key="1">
    <citation type="journal article" date="2015" name="Nature">
        <title>Complex archaea that bridge the gap between prokaryotes and eukaryotes.</title>
        <authorList>
            <person name="Spang A."/>
            <person name="Saw J.H."/>
            <person name="Jorgensen S.L."/>
            <person name="Zaremba-Niedzwiedzka K."/>
            <person name="Martijn J."/>
            <person name="Lind A.E."/>
            <person name="van Eijk R."/>
            <person name="Schleper C."/>
            <person name="Guy L."/>
            <person name="Ettema T.J."/>
        </authorList>
    </citation>
    <scope>NUCLEOTIDE SEQUENCE</scope>
</reference>
<dbReference type="EMBL" id="LAZR01002278">
    <property type="protein sequence ID" value="KKN32080.1"/>
    <property type="molecule type" value="Genomic_DNA"/>
</dbReference>